<evidence type="ECO:0000313" key="3">
    <source>
        <dbReference type="EMBL" id="KAG8457557.1"/>
    </source>
</evidence>
<sequence>MMGSDSSRAALLLLIAAAVVSGEGPNARTAAAAAVALPEVPTPAASGLPRWVKWLPDAGGGASPAGVPSWTHWLPHVPEPLGEAVAEAFAPVPIRDAAALAAPADAEPDGGAPHAIASSSSAAAQWPSFAAAAAAIPASNVPPPPPVPSLSPPMGAPPVLSDGAPPYLRGPARAAPTGDGGARARAGARVGAAAAALALAAVEPASALRYCALATAPADTAPIAFAGHNGVGALAGSTAAATAAAAAAAASPSGSEEESWQHAGLVQVAPWRPGELVFLDFNCSGPSRAPSAWVGAELIDVEGTVYTVVLLPDAASAASAALAGAADSSGGVPAAAPSAMLAAAAAAAAAAAGAGEGAAADLLRSSFVFRARAPIPRRVDAGGAAATAALSARAVRNPASASASALASASASISEPRGVTFCAGAPQPPDDRAPCAPRLRRARIDGADDAEESGAPRGAQLPPPLRLGASVGAHRSTAPNAAFGPATDAPEAGRAARAVRCAVLFLGVVAAFAAGAARRRAVPSAAAAALLPDSEPVSGRALLTEVSQVTQVSQVAPNPFATARALARSRARARRDSPLALDFAWLGGGWRAADKRGSQHVASEGEVDSLRDGAYRNAELRI</sequence>
<keyword evidence="2" id="KW-0732">Signal</keyword>
<gene>
    <name evidence="3" type="ORF">KFE25_003711</name>
</gene>
<dbReference type="AlphaFoldDB" id="A0A8J5X798"/>
<name>A0A8J5X798_DIALT</name>
<reference evidence="3" key="1">
    <citation type="submission" date="2021-05" db="EMBL/GenBank/DDBJ databases">
        <title>The genome of the haptophyte Pavlova lutheri (Diacronema luteri, Pavlovales) - a model for lipid biosynthesis in eukaryotic algae.</title>
        <authorList>
            <person name="Hulatt C.J."/>
            <person name="Posewitz M.C."/>
        </authorList>
    </citation>
    <scope>NUCLEOTIDE SEQUENCE</scope>
    <source>
        <strain evidence="3">NIVA-4/92</strain>
    </source>
</reference>
<feature type="region of interest" description="Disordered" evidence="1">
    <location>
        <begin position="146"/>
        <end position="183"/>
    </location>
</feature>
<feature type="compositionally biased region" description="Low complexity" evidence="1">
    <location>
        <begin position="169"/>
        <end position="183"/>
    </location>
</feature>
<organism evidence="3 4">
    <name type="scientific">Diacronema lutheri</name>
    <name type="common">Unicellular marine alga</name>
    <name type="synonym">Monochrysis lutheri</name>
    <dbReference type="NCBI Taxonomy" id="2081491"/>
    <lineage>
        <taxon>Eukaryota</taxon>
        <taxon>Haptista</taxon>
        <taxon>Haptophyta</taxon>
        <taxon>Pavlovophyceae</taxon>
        <taxon>Pavlovales</taxon>
        <taxon>Pavlovaceae</taxon>
        <taxon>Diacronema</taxon>
    </lineage>
</organism>
<accession>A0A8J5X798</accession>
<feature type="compositionally biased region" description="Pro residues" evidence="1">
    <location>
        <begin position="146"/>
        <end position="156"/>
    </location>
</feature>
<dbReference type="Proteomes" id="UP000751190">
    <property type="component" value="Unassembled WGS sequence"/>
</dbReference>
<proteinExistence type="predicted"/>
<keyword evidence="4" id="KW-1185">Reference proteome</keyword>
<evidence type="ECO:0000313" key="4">
    <source>
        <dbReference type="Proteomes" id="UP000751190"/>
    </source>
</evidence>
<comment type="caution">
    <text evidence="3">The sequence shown here is derived from an EMBL/GenBank/DDBJ whole genome shotgun (WGS) entry which is preliminary data.</text>
</comment>
<feature type="chain" id="PRO_5035152405" evidence="2">
    <location>
        <begin position="23"/>
        <end position="622"/>
    </location>
</feature>
<evidence type="ECO:0000256" key="1">
    <source>
        <dbReference type="SAM" id="MobiDB-lite"/>
    </source>
</evidence>
<evidence type="ECO:0000256" key="2">
    <source>
        <dbReference type="SAM" id="SignalP"/>
    </source>
</evidence>
<protein>
    <submittedName>
        <fullName evidence="3">Uncharacterized protein</fullName>
    </submittedName>
</protein>
<feature type="signal peptide" evidence="2">
    <location>
        <begin position="1"/>
        <end position="22"/>
    </location>
</feature>
<dbReference type="EMBL" id="JAGTXO010000067">
    <property type="protein sequence ID" value="KAG8457557.1"/>
    <property type="molecule type" value="Genomic_DNA"/>
</dbReference>
<feature type="region of interest" description="Disordered" evidence="1">
    <location>
        <begin position="446"/>
        <end position="471"/>
    </location>
</feature>